<dbReference type="Proteomes" id="UP001277183">
    <property type="component" value="Unassembled WGS sequence"/>
</dbReference>
<evidence type="ECO:0000256" key="1">
    <source>
        <dbReference type="SAM" id="MobiDB-lite"/>
    </source>
</evidence>
<evidence type="ECO:0000313" key="5">
    <source>
        <dbReference type="EMBL" id="QQA60829.1"/>
    </source>
</evidence>
<dbReference type="EMBL" id="CP065937">
    <property type="protein sequence ID" value="QQA60605.1"/>
    <property type="molecule type" value="Genomic_DNA"/>
</dbReference>
<reference evidence="5" key="1">
    <citation type="submission" date="2020-12" db="EMBL/GenBank/DDBJ databases">
        <title>GES Beta-lactamases isolated from hospital effluents in Brazil.</title>
        <authorList>
            <person name="Conte D."/>
            <person name="Mesa D."/>
            <person name="Palmeiro J.K."/>
            <person name="Dalla-Costa L.M."/>
        </authorList>
    </citation>
    <scope>NUCLEOTIDE SEQUENCE [LARGE SCALE GENOMIC DNA]</scope>
    <source>
        <strain evidence="5">Aero21</strain>
    </source>
</reference>
<sequence length="153" mass="16992">MDSYQVLAYNQGALCVERVEVEAESVDAAFTHVAIRHLAWNLIACVAPDAEITICQSGNVDAGFWVQYAEWHEEMLVMRAYLAEHGYTVEKTDAGYRCVNALGFSDKPEPTEAAAIYWCVKCNGLNGADEDDEDDELDVQWPDPLLSNEGAKQ</sequence>
<evidence type="ECO:0000313" key="4">
    <source>
        <dbReference type="EMBL" id="QQA60605.1"/>
    </source>
</evidence>
<accession>A0A7T3X250</accession>
<feature type="region of interest" description="Disordered" evidence="1">
    <location>
        <begin position="130"/>
        <end position="153"/>
    </location>
</feature>
<organism evidence="5">
    <name type="scientific">Aeromonas caviae</name>
    <name type="common">Aeromonas punctata</name>
    <dbReference type="NCBI Taxonomy" id="648"/>
    <lineage>
        <taxon>Bacteria</taxon>
        <taxon>Pseudomonadati</taxon>
        <taxon>Pseudomonadota</taxon>
        <taxon>Gammaproteobacteria</taxon>
        <taxon>Aeromonadales</taxon>
        <taxon>Aeromonadaceae</taxon>
        <taxon>Aeromonas</taxon>
    </lineage>
</organism>
<dbReference type="EMBL" id="JAWZVU010000109">
    <property type="protein sequence ID" value="MDX7722043.1"/>
    <property type="molecule type" value="Genomic_DNA"/>
</dbReference>
<evidence type="ECO:0000313" key="3">
    <source>
        <dbReference type="EMBL" id="MEA9438460.1"/>
    </source>
</evidence>
<dbReference type="RefSeq" id="WP_198497521.1">
    <property type="nucleotide sequence ID" value="NZ_JAWZVU010000109.1"/>
</dbReference>
<gene>
    <name evidence="4" type="ORF">JC965_21535</name>
    <name evidence="5" type="ORF">JC965_23595</name>
    <name evidence="2" type="ORF">SJS77_16490</name>
    <name evidence="3" type="ORF">VCX44_22310</name>
</gene>
<evidence type="ECO:0000313" key="6">
    <source>
        <dbReference type="Proteomes" id="UP001304847"/>
    </source>
</evidence>
<proteinExistence type="predicted"/>
<reference evidence="3 6" key="3">
    <citation type="submission" date="2023-12" db="EMBL/GenBank/DDBJ databases">
        <title>Characterization of antibiotic resistance in Aeromonas spp. in hospital effluent.</title>
        <authorList>
            <person name="Negoseki B.R.S."/>
            <person name="Krul D."/>
            <person name="Siqueira A.C."/>
            <person name="Almeida M."/>
            <person name="Mesa D."/>
            <person name="Conte D."/>
            <person name="Dalla-Costa L.M."/>
        </authorList>
    </citation>
    <scope>NUCLEOTIDE SEQUENCE [LARGE SCALE GENOMIC DNA]</scope>
    <source>
        <strain evidence="3 6">36v</strain>
    </source>
</reference>
<evidence type="ECO:0000313" key="2">
    <source>
        <dbReference type="EMBL" id="MDX7722043.1"/>
    </source>
</evidence>
<protein>
    <submittedName>
        <fullName evidence="5">Uncharacterized protein</fullName>
    </submittedName>
</protein>
<dbReference type="EMBL" id="JAYGOJ010000212">
    <property type="protein sequence ID" value="MEA9438460.1"/>
    <property type="molecule type" value="Genomic_DNA"/>
</dbReference>
<keyword evidence="6" id="KW-1185">Reference proteome</keyword>
<dbReference type="AlphaFoldDB" id="A0A7T3X250"/>
<dbReference type="EMBL" id="CP065937">
    <property type="protein sequence ID" value="QQA60829.1"/>
    <property type="molecule type" value="Genomic_DNA"/>
</dbReference>
<dbReference type="Proteomes" id="UP001304847">
    <property type="component" value="Unassembled WGS sequence"/>
</dbReference>
<reference evidence="2" key="2">
    <citation type="submission" date="2023-11" db="EMBL/GenBank/DDBJ databases">
        <title>WGS of Aeromonas in Northern Israel.</title>
        <authorList>
            <person name="Hershko Y."/>
        </authorList>
    </citation>
    <scope>NUCLEOTIDE SEQUENCE</scope>
    <source>
        <strain evidence="2">77416</strain>
    </source>
</reference>
<name>A0A7T3X250_AERCA</name>